<evidence type="ECO:0000313" key="3">
    <source>
        <dbReference type="Proteomes" id="UP001321804"/>
    </source>
</evidence>
<dbReference type="EMBL" id="AP026801">
    <property type="protein sequence ID" value="BDR56592.1"/>
    <property type="molecule type" value="Genomic_DNA"/>
</dbReference>
<dbReference type="KEGG" id="xak:KIMC2_11540"/>
<evidence type="ECO:0000313" key="2">
    <source>
        <dbReference type="EMBL" id="BDR56592.1"/>
    </source>
</evidence>
<dbReference type="CDD" id="cd00093">
    <property type="entry name" value="HTH_XRE"/>
    <property type="match status" value="1"/>
</dbReference>
<dbReference type="InterPro" id="IPR001387">
    <property type="entry name" value="Cro/C1-type_HTH"/>
</dbReference>
<keyword evidence="3" id="KW-1185">Reference proteome</keyword>
<protein>
    <recommendedName>
        <fullName evidence="1">HTH cro/C1-type domain-containing protein</fullName>
    </recommendedName>
</protein>
<sequence>MLLKINLTTYNKLMKNKENFKNINQLLRYSRIKYGYSVRQLTQILTDEYNIKTGKSTVSRIEIDDFPISASMLYALADLYNLDLPFLRKYLLKKRK</sequence>
<name>A0AAU9DII5_9LACO</name>
<dbReference type="Proteomes" id="UP001321804">
    <property type="component" value="Chromosome"/>
</dbReference>
<proteinExistence type="predicted"/>
<dbReference type="GO" id="GO:0003677">
    <property type="term" value="F:DNA binding"/>
    <property type="evidence" value="ECO:0007669"/>
    <property type="project" value="InterPro"/>
</dbReference>
<organism evidence="2 3">
    <name type="scientific">Xylocopilactobacillus apis</name>
    <dbReference type="NCBI Taxonomy" id="2932183"/>
    <lineage>
        <taxon>Bacteria</taxon>
        <taxon>Bacillati</taxon>
        <taxon>Bacillota</taxon>
        <taxon>Bacilli</taxon>
        <taxon>Lactobacillales</taxon>
        <taxon>Lactobacillaceae</taxon>
        <taxon>Xylocopilactobacillus</taxon>
    </lineage>
</organism>
<gene>
    <name evidence="2" type="ORF">KIMC2_11540</name>
</gene>
<dbReference type="SUPFAM" id="SSF47413">
    <property type="entry name" value="lambda repressor-like DNA-binding domains"/>
    <property type="match status" value="1"/>
</dbReference>
<dbReference type="Gene3D" id="1.10.260.40">
    <property type="entry name" value="lambda repressor-like DNA-binding domains"/>
    <property type="match status" value="1"/>
</dbReference>
<feature type="domain" description="HTH cro/C1-type" evidence="1">
    <location>
        <begin position="55"/>
        <end position="87"/>
    </location>
</feature>
<accession>A0AAU9DII5</accession>
<dbReference type="PROSITE" id="PS50943">
    <property type="entry name" value="HTH_CROC1"/>
    <property type="match status" value="1"/>
</dbReference>
<dbReference type="AlphaFoldDB" id="A0AAU9DII5"/>
<evidence type="ECO:0000259" key="1">
    <source>
        <dbReference type="PROSITE" id="PS50943"/>
    </source>
</evidence>
<reference evidence="2 3" key="1">
    <citation type="journal article" date="2023" name="Microbiol. Spectr.">
        <title>Symbiosis of Carpenter Bees with Uncharacterized Lactic Acid Bacteria Showing NAD Auxotrophy.</title>
        <authorList>
            <person name="Kawasaki S."/>
            <person name="Ozawa K."/>
            <person name="Mori T."/>
            <person name="Yamamoto A."/>
            <person name="Ito M."/>
            <person name="Ohkuma M."/>
            <person name="Sakamoto M."/>
            <person name="Matsutani M."/>
        </authorList>
    </citation>
    <scope>NUCLEOTIDE SEQUENCE [LARGE SCALE GENOMIC DNA]</scope>
    <source>
        <strain evidence="2 3">KimC2</strain>
    </source>
</reference>
<dbReference type="InterPro" id="IPR010982">
    <property type="entry name" value="Lambda_DNA-bd_dom_sf"/>
</dbReference>